<keyword evidence="7" id="KW-0238">DNA-binding</keyword>
<dbReference type="SUPFAM" id="SSF57667">
    <property type="entry name" value="beta-beta-alpha zinc fingers"/>
    <property type="match status" value="2"/>
</dbReference>
<keyword evidence="8" id="KW-0539">Nucleus</keyword>
<dbReference type="InterPro" id="IPR036236">
    <property type="entry name" value="Znf_C2H2_sf"/>
</dbReference>
<feature type="non-terminal residue" evidence="11">
    <location>
        <position position="1"/>
    </location>
</feature>
<accession>A0A852BAH5</accession>
<comment type="subcellular location">
    <subcellularLocation>
        <location evidence="1">Nucleus</location>
    </subcellularLocation>
</comment>
<evidence type="ECO:0000259" key="10">
    <source>
        <dbReference type="PROSITE" id="PS50157"/>
    </source>
</evidence>
<dbReference type="PROSITE" id="PS50157">
    <property type="entry name" value="ZINC_FINGER_C2H2_2"/>
    <property type="match status" value="3"/>
</dbReference>
<sequence>RPYRCDKCKRCQTSSHLLGHQQIHTEERPFHCPDCGKGFRSNFQLIIYQCIHTRERSYECSECGKSFSQSSHLTQHQQ</sequence>
<evidence type="ECO:0000256" key="9">
    <source>
        <dbReference type="PROSITE-ProRule" id="PRU00042"/>
    </source>
</evidence>
<dbReference type="Gene3D" id="3.30.160.60">
    <property type="entry name" value="Classic Zinc Finger"/>
    <property type="match status" value="3"/>
</dbReference>
<gene>
    <name evidence="11" type="primary">Zkscan7_1</name>
    <name evidence="11" type="ORF">CHLCYA_R00001</name>
</gene>
<dbReference type="GO" id="GO:0008270">
    <property type="term" value="F:zinc ion binding"/>
    <property type="evidence" value="ECO:0007669"/>
    <property type="project" value="UniProtKB-KW"/>
</dbReference>
<comment type="similarity">
    <text evidence="2">Belongs to the krueppel C2H2-type zinc-finger protein family.</text>
</comment>
<proteinExistence type="inferred from homology"/>
<dbReference type="GO" id="GO:0000978">
    <property type="term" value="F:RNA polymerase II cis-regulatory region sequence-specific DNA binding"/>
    <property type="evidence" value="ECO:0007669"/>
    <property type="project" value="TreeGrafter"/>
</dbReference>
<name>A0A852BAH5_9CORV</name>
<dbReference type="Proteomes" id="UP000614263">
    <property type="component" value="Unassembled WGS sequence"/>
</dbReference>
<evidence type="ECO:0000256" key="8">
    <source>
        <dbReference type="ARBA" id="ARBA00023242"/>
    </source>
</evidence>
<evidence type="ECO:0000256" key="2">
    <source>
        <dbReference type="ARBA" id="ARBA00006991"/>
    </source>
</evidence>
<protein>
    <submittedName>
        <fullName evidence="11">ZKSC7 protein</fullName>
    </submittedName>
</protein>
<evidence type="ECO:0000313" key="11">
    <source>
        <dbReference type="EMBL" id="NXP63572.1"/>
    </source>
</evidence>
<keyword evidence="4" id="KW-0677">Repeat</keyword>
<dbReference type="SMART" id="SM00355">
    <property type="entry name" value="ZnF_C2H2"/>
    <property type="match status" value="3"/>
</dbReference>
<feature type="domain" description="C2H2-type" evidence="10">
    <location>
        <begin position="30"/>
        <end position="57"/>
    </location>
</feature>
<evidence type="ECO:0000313" key="12">
    <source>
        <dbReference type="Proteomes" id="UP000614263"/>
    </source>
</evidence>
<reference evidence="11" key="1">
    <citation type="submission" date="2019-10" db="EMBL/GenBank/DDBJ databases">
        <title>Bird 10,000 Genomes (B10K) Project - Family phase.</title>
        <authorList>
            <person name="Zhang G."/>
        </authorList>
    </citation>
    <scope>NUCLEOTIDE SEQUENCE</scope>
    <source>
        <strain evidence="11">B10K-DU-002-57</strain>
        <tissue evidence="11">Muscle</tissue>
    </source>
</reference>
<evidence type="ECO:0000256" key="1">
    <source>
        <dbReference type="ARBA" id="ARBA00004123"/>
    </source>
</evidence>
<dbReference type="AlphaFoldDB" id="A0A852BAH5"/>
<comment type="caution">
    <text evidence="11">The sequence shown here is derived from an EMBL/GenBank/DDBJ whole genome shotgun (WGS) entry which is preliminary data.</text>
</comment>
<evidence type="ECO:0000256" key="4">
    <source>
        <dbReference type="ARBA" id="ARBA00022737"/>
    </source>
</evidence>
<dbReference type="FunFam" id="3.30.160.60:FF:002129">
    <property type="entry name" value="Zinc finger protein 304"/>
    <property type="match status" value="1"/>
</dbReference>
<feature type="domain" description="C2H2-type" evidence="10">
    <location>
        <begin position="3"/>
        <end position="29"/>
    </location>
</feature>
<organism evidence="11 12">
    <name type="scientific">Chloropsis cyanopogon</name>
    <dbReference type="NCBI Taxonomy" id="1218682"/>
    <lineage>
        <taxon>Eukaryota</taxon>
        <taxon>Metazoa</taxon>
        <taxon>Chordata</taxon>
        <taxon>Craniata</taxon>
        <taxon>Vertebrata</taxon>
        <taxon>Euteleostomi</taxon>
        <taxon>Archelosauria</taxon>
        <taxon>Archosauria</taxon>
        <taxon>Dinosauria</taxon>
        <taxon>Saurischia</taxon>
        <taxon>Theropoda</taxon>
        <taxon>Coelurosauria</taxon>
        <taxon>Aves</taxon>
        <taxon>Neognathae</taxon>
        <taxon>Neoaves</taxon>
        <taxon>Telluraves</taxon>
        <taxon>Australaves</taxon>
        <taxon>Passeriformes</taxon>
        <taxon>Corvoidea</taxon>
        <taxon>Irenidae</taxon>
        <taxon>Chloropsis</taxon>
    </lineage>
</organism>
<keyword evidence="5 9" id="KW-0863">Zinc-finger</keyword>
<keyword evidence="12" id="KW-1185">Reference proteome</keyword>
<evidence type="ECO:0000256" key="3">
    <source>
        <dbReference type="ARBA" id="ARBA00022723"/>
    </source>
</evidence>
<dbReference type="FunFam" id="3.30.160.60:FF:000111">
    <property type="entry name" value="GLI family zinc finger 4"/>
    <property type="match status" value="1"/>
</dbReference>
<evidence type="ECO:0000256" key="5">
    <source>
        <dbReference type="ARBA" id="ARBA00022771"/>
    </source>
</evidence>
<dbReference type="PANTHER" id="PTHR23226">
    <property type="entry name" value="ZINC FINGER AND SCAN DOMAIN-CONTAINING"/>
    <property type="match status" value="1"/>
</dbReference>
<keyword evidence="6" id="KW-0862">Zinc</keyword>
<dbReference type="InterPro" id="IPR013087">
    <property type="entry name" value="Znf_C2H2_type"/>
</dbReference>
<evidence type="ECO:0000256" key="7">
    <source>
        <dbReference type="ARBA" id="ARBA00023125"/>
    </source>
</evidence>
<dbReference type="PANTHER" id="PTHR23226:SF85">
    <property type="entry name" value="ZINC FINGER PROTEIN 397"/>
    <property type="match status" value="1"/>
</dbReference>
<dbReference type="Pfam" id="PF00096">
    <property type="entry name" value="zf-C2H2"/>
    <property type="match status" value="2"/>
</dbReference>
<feature type="domain" description="C2H2-type" evidence="10">
    <location>
        <begin position="58"/>
        <end position="78"/>
    </location>
</feature>
<dbReference type="GO" id="GO:0000981">
    <property type="term" value="F:DNA-binding transcription factor activity, RNA polymerase II-specific"/>
    <property type="evidence" value="ECO:0007669"/>
    <property type="project" value="TreeGrafter"/>
</dbReference>
<dbReference type="GO" id="GO:0005634">
    <property type="term" value="C:nucleus"/>
    <property type="evidence" value="ECO:0007669"/>
    <property type="project" value="UniProtKB-SubCell"/>
</dbReference>
<evidence type="ECO:0000256" key="6">
    <source>
        <dbReference type="ARBA" id="ARBA00022833"/>
    </source>
</evidence>
<feature type="non-terminal residue" evidence="11">
    <location>
        <position position="78"/>
    </location>
</feature>
<keyword evidence="3" id="KW-0479">Metal-binding</keyword>
<dbReference type="EMBL" id="WEZZ01021753">
    <property type="protein sequence ID" value="NXP63572.1"/>
    <property type="molecule type" value="Genomic_DNA"/>
</dbReference>